<keyword evidence="4 7" id="KW-0812">Transmembrane</keyword>
<feature type="transmembrane region" description="Helical" evidence="7">
    <location>
        <begin position="41"/>
        <end position="58"/>
    </location>
</feature>
<evidence type="ECO:0000256" key="5">
    <source>
        <dbReference type="ARBA" id="ARBA00022989"/>
    </source>
</evidence>
<evidence type="ECO:0000313" key="10">
    <source>
        <dbReference type="EMBL" id="ADR35983.1"/>
    </source>
</evidence>
<feature type="transmembrane region" description="Helical" evidence="7">
    <location>
        <begin position="188"/>
        <end position="214"/>
    </location>
</feature>
<dbReference type="AlphaFoldDB" id="E4U6Y0"/>
<dbReference type="InterPro" id="IPR010627">
    <property type="entry name" value="Prepilin_pept_A24_N"/>
</dbReference>
<evidence type="ECO:0000256" key="7">
    <source>
        <dbReference type="SAM" id="Phobius"/>
    </source>
</evidence>
<feature type="transmembrane region" description="Helical" evidence="7">
    <location>
        <begin position="148"/>
        <end position="167"/>
    </location>
</feature>
<reference evidence="11" key="1">
    <citation type="submission" date="2010-11" db="EMBL/GenBank/DDBJ databases">
        <title>The complete sequence of chromosome of Oceanithermus profundus DSM 14977.</title>
        <authorList>
            <consortium name="US DOE Joint Genome Institute (JGI-PGF)"/>
            <person name="Lucas S."/>
            <person name="Copeland A."/>
            <person name="Lapidus A."/>
            <person name="Bruce D."/>
            <person name="Goodwin L."/>
            <person name="Pitluck S."/>
            <person name="Kyrpides N."/>
            <person name="Mavromatis K."/>
            <person name="Pagani I."/>
            <person name="Ivanova N."/>
            <person name="Zhang X."/>
            <person name="Brettin T."/>
            <person name="Detter J.C."/>
            <person name="Tapia R."/>
            <person name="Han C."/>
            <person name="Land M."/>
            <person name="Hauser L."/>
            <person name="Markowitz V."/>
            <person name="Cheng J.-F."/>
            <person name="Hugenholtz P."/>
            <person name="Woyke T."/>
            <person name="Wu D."/>
            <person name="Tindall B."/>
            <person name="Faehnrich R."/>
            <person name="Brambilla E."/>
            <person name="Klenk H.-P."/>
            <person name="Eisen J.A."/>
        </authorList>
    </citation>
    <scope>NUCLEOTIDE SEQUENCE [LARGE SCALE GENOMIC DNA]</scope>
    <source>
        <strain evidence="11">DSM 14977 / NBRC 100410 / VKM B-2274 / 506</strain>
    </source>
</reference>
<dbReference type="GO" id="GO:0005886">
    <property type="term" value="C:plasma membrane"/>
    <property type="evidence" value="ECO:0007669"/>
    <property type="project" value="UniProtKB-SubCell"/>
</dbReference>
<dbReference type="KEGG" id="opr:Ocepr_0525"/>
<dbReference type="PANTHER" id="PTHR30487:SF0">
    <property type="entry name" value="PREPILIN LEADER PEPTIDASE_N-METHYLTRANSFERASE-RELATED"/>
    <property type="match status" value="1"/>
</dbReference>
<comment type="subcellular location">
    <subcellularLocation>
        <location evidence="1">Cell membrane</location>
        <topology evidence="1">Multi-pass membrane protein</topology>
    </subcellularLocation>
</comment>
<keyword evidence="10" id="KW-0378">Hydrolase</keyword>
<accession>E4U6Y0</accession>
<evidence type="ECO:0000256" key="3">
    <source>
        <dbReference type="ARBA" id="ARBA00022475"/>
    </source>
</evidence>
<dbReference type="OrthoDB" id="9789291at2"/>
<evidence type="ECO:0000256" key="6">
    <source>
        <dbReference type="ARBA" id="ARBA00023136"/>
    </source>
</evidence>
<proteinExistence type="inferred from homology"/>
<dbReference type="HOGENOM" id="CLU_057101_0_1_0"/>
<protein>
    <submittedName>
        <fullName evidence="10">Prepilin peptidase</fullName>
        <ecNumber evidence="10">3.4.23.43</ecNumber>
    </submittedName>
</protein>
<keyword evidence="5 7" id="KW-1133">Transmembrane helix</keyword>
<keyword evidence="3" id="KW-1003">Cell membrane</keyword>
<evidence type="ECO:0000259" key="8">
    <source>
        <dbReference type="Pfam" id="PF01478"/>
    </source>
</evidence>
<feature type="transmembrane region" description="Helical" evidence="7">
    <location>
        <begin position="333"/>
        <end position="356"/>
    </location>
</feature>
<reference evidence="10 11" key="2">
    <citation type="journal article" date="2011" name="Stand. Genomic Sci.">
        <title>Complete genome sequence of Oceanithermus profundus type strain (506).</title>
        <authorList>
            <person name="Pati A."/>
            <person name="Zhang X."/>
            <person name="Lapidus A."/>
            <person name="Nolan M."/>
            <person name="Lucas S."/>
            <person name="Del Rio T.G."/>
            <person name="Tice H."/>
            <person name="Cheng J.F."/>
            <person name="Tapia R."/>
            <person name="Han C."/>
            <person name="Goodwin L."/>
            <person name="Pitluck S."/>
            <person name="Liolios K."/>
            <person name="Pagani I."/>
            <person name="Ivanova N."/>
            <person name="Mavromatis K."/>
            <person name="Chen A."/>
            <person name="Palaniappan K."/>
            <person name="Hauser L."/>
            <person name="Jeffries C.D."/>
            <person name="Brambilla E.M."/>
            <person name="Rohl A."/>
            <person name="Mwirichia R."/>
            <person name="Rohde M."/>
            <person name="Tindall B.J."/>
            <person name="Sikorski J."/>
            <person name="Wirth R."/>
            <person name="Goker M."/>
            <person name="Woyke T."/>
            <person name="Detter J.C."/>
            <person name="Bristow J."/>
            <person name="Eisen J.A."/>
            <person name="Markowitz V."/>
            <person name="Hugenholtz P."/>
            <person name="Kyrpides N.C."/>
            <person name="Klenk H.P."/>
            <person name="Land M."/>
        </authorList>
    </citation>
    <scope>NUCLEOTIDE SEQUENCE [LARGE SCALE GENOMIC DNA]</scope>
    <source>
        <strain evidence="11">DSM 14977 / NBRC 100410 / VKM B-2274 / 506</strain>
    </source>
</reference>
<evidence type="ECO:0000259" key="9">
    <source>
        <dbReference type="Pfam" id="PF06750"/>
    </source>
</evidence>
<dbReference type="Proteomes" id="UP000008722">
    <property type="component" value="Chromosome"/>
</dbReference>
<evidence type="ECO:0000256" key="4">
    <source>
        <dbReference type="ARBA" id="ARBA00022692"/>
    </source>
</evidence>
<dbReference type="STRING" id="670487.Ocepr_0525"/>
<feature type="domain" description="Prepilin type IV endopeptidase peptidase" evidence="8">
    <location>
        <begin position="223"/>
        <end position="324"/>
    </location>
</feature>
<name>E4U6Y0_OCEP5</name>
<dbReference type="Gene3D" id="1.20.120.1220">
    <property type="match status" value="1"/>
</dbReference>
<feature type="domain" description="Prepilin peptidase A24 N-terminal" evidence="9">
    <location>
        <begin position="8"/>
        <end position="89"/>
    </location>
</feature>
<dbReference type="GO" id="GO:0006465">
    <property type="term" value="P:signal peptide processing"/>
    <property type="evidence" value="ECO:0007669"/>
    <property type="project" value="TreeGrafter"/>
</dbReference>
<dbReference type="InterPro" id="IPR050882">
    <property type="entry name" value="Prepilin_peptidase/N-MTase"/>
</dbReference>
<keyword evidence="6 7" id="KW-0472">Membrane</keyword>
<feature type="transmembrane region" description="Helical" evidence="7">
    <location>
        <begin position="226"/>
        <end position="244"/>
    </location>
</feature>
<organism evidence="10 11">
    <name type="scientific">Oceanithermus profundus (strain DSM 14977 / NBRC 100410 / VKM B-2274 / 506)</name>
    <dbReference type="NCBI Taxonomy" id="670487"/>
    <lineage>
        <taxon>Bacteria</taxon>
        <taxon>Thermotogati</taxon>
        <taxon>Deinococcota</taxon>
        <taxon>Deinococci</taxon>
        <taxon>Thermales</taxon>
        <taxon>Thermaceae</taxon>
        <taxon>Oceanithermus</taxon>
    </lineage>
</organism>
<feature type="transmembrane region" description="Helical" evidence="7">
    <location>
        <begin position="251"/>
        <end position="272"/>
    </location>
</feature>
<dbReference type="EC" id="3.4.23.43" evidence="10"/>
<sequence precursor="true">MLVFFGFVLGAVIGSFLNVVIYRLPKGESVVHPPSRCPVCGHRLGALDMVPILSWLVFRGRCRYCGAPVSARYPLVEGLTGGLFALAAWLHPAPDAGLALVWAFTALLIALSFIDIDHYILPDGLTYGGLALGLVGAAVWGFPVGWGAAWSGALAAAGLLALIGGYANLVLRRGASGRPGFPVGLEHVYLAAAVGAWAGWGWGVAAAAAVVALNLALRRPLPLHDALTLTAALLGAVVASYGALPLSVLESVWNLLLAAGVVALAGGLYWALVPEEEEDEEDEEPVAMGFGDVKLAGMLGAWLGFGPFLVALGAAVFAGAVLGLLFRRRKLPFGPYLALGGWIALWWGAGWVRAYLAYLGLS</sequence>
<dbReference type="EMBL" id="CP002361">
    <property type="protein sequence ID" value="ADR35983.1"/>
    <property type="molecule type" value="Genomic_DNA"/>
</dbReference>
<dbReference type="RefSeq" id="WP_013457153.1">
    <property type="nucleotide sequence ID" value="NC_014761.1"/>
</dbReference>
<dbReference type="PANTHER" id="PTHR30487">
    <property type="entry name" value="TYPE 4 PREPILIN-LIKE PROTEINS LEADER PEPTIDE-PROCESSING ENZYME"/>
    <property type="match status" value="1"/>
</dbReference>
<comment type="similarity">
    <text evidence="2">Belongs to the peptidase A24 family.</text>
</comment>
<feature type="transmembrane region" description="Helical" evidence="7">
    <location>
        <begin position="70"/>
        <end position="90"/>
    </location>
</feature>
<dbReference type="eggNOG" id="COG1989">
    <property type="taxonomic scope" value="Bacteria"/>
</dbReference>
<dbReference type="Pfam" id="PF06750">
    <property type="entry name" value="A24_N_bact"/>
    <property type="match status" value="1"/>
</dbReference>
<feature type="domain" description="Prepilin type IV endopeptidase peptidase" evidence="8">
    <location>
        <begin position="103"/>
        <end position="211"/>
    </location>
</feature>
<evidence type="ECO:0000313" key="11">
    <source>
        <dbReference type="Proteomes" id="UP000008722"/>
    </source>
</evidence>
<keyword evidence="11" id="KW-1185">Reference proteome</keyword>
<feature type="transmembrane region" description="Helical" evidence="7">
    <location>
        <begin position="125"/>
        <end position="142"/>
    </location>
</feature>
<dbReference type="Pfam" id="PF01478">
    <property type="entry name" value="Peptidase_A24"/>
    <property type="match status" value="2"/>
</dbReference>
<feature type="transmembrane region" description="Helical" evidence="7">
    <location>
        <begin position="301"/>
        <end position="326"/>
    </location>
</feature>
<dbReference type="InterPro" id="IPR000045">
    <property type="entry name" value="Prepilin_IV_endopep_pep"/>
</dbReference>
<evidence type="ECO:0000256" key="2">
    <source>
        <dbReference type="ARBA" id="ARBA00005801"/>
    </source>
</evidence>
<evidence type="ECO:0000256" key="1">
    <source>
        <dbReference type="ARBA" id="ARBA00004651"/>
    </source>
</evidence>
<gene>
    <name evidence="10" type="ordered locus">Ocepr_0525</name>
</gene>
<dbReference type="GO" id="GO:0004190">
    <property type="term" value="F:aspartic-type endopeptidase activity"/>
    <property type="evidence" value="ECO:0007669"/>
    <property type="project" value="UniProtKB-EC"/>
</dbReference>
<feature type="transmembrane region" description="Helical" evidence="7">
    <location>
        <begin position="96"/>
        <end position="113"/>
    </location>
</feature>